<keyword evidence="3" id="KW-0732">Signal</keyword>
<evidence type="ECO:0000256" key="3">
    <source>
        <dbReference type="SAM" id="SignalP"/>
    </source>
</evidence>
<evidence type="ECO:0000256" key="1">
    <source>
        <dbReference type="ARBA" id="ARBA00023237"/>
    </source>
</evidence>
<feature type="region of interest" description="Disordered" evidence="2">
    <location>
        <begin position="25"/>
        <end position="58"/>
    </location>
</feature>
<feature type="compositionally biased region" description="Basic residues" evidence="2">
    <location>
        <begin position="551"/>
        <end position="561"/>
    </location>
</feature>
<feature type="signal peptide" evidence="3">
    <location>
        <begin position="1"/>
        <end position="21"/>
    </location>
</feature>
<dbReference type="PANTHER" id="PTHR30189:SF1">
    <property type="entry name" value="LPS-ASSEMBLY PROTEIN LPTD"/>
    <property type="match status" value="1"/>
</dbReference>
<dbReference type="PANTHER" id="PTHR30189">
    <property type="entry name" value="LPS-ASSEMBLY PROTEIN"/>
    <property type="match status" value="1"/>
</dbReference>
<dbReference type="Proteomes" id="UP001476807">
    <property type="component" value="Unassembled WGS sequence"/>
</dbReference>
<accession>A0ABV1RQT4</accession>
<reference evidence="5 6" key="1">
    <citation type="submission" date="2024-06" db="EMBL/GenBank/DDBJ databases">
        <title>Pontibacter populi HYL7-15.</title>
        <authorList>
            <person name="Kim M.K."/>
        </authorList>
    </citation>
    <scope>NUCLEOTIDE SEQUENCE [LARGE SCALE GENOMIC DNA]</scope>
    <source>
        <strain evidence="5 6">HYL7-15</strain>
    </source>
</reference>
<keyword evidence="1" id="KW-0472">Membrane</keyword>
<dbReference type="Pfam" id="PF13100">
    <property type="entry name" value="OstA_2"/>
    <property type="match status" value="1"/>
</dbReference>
<sequence>MKYTKLLFSIVFTFLALTVFGQQPLKRAPGTPKQPPVKQQPIREQQIPARQQPATQQQNGKVELLGADNLVGSLVNGRRVDKLIGNVRFKQRDTYLYADSVYQYGGNTQVLEAFSNVRITQGDTLTITGDHATYDGTKRTARITGNVVMQDPRMNLTTPSLDYNLNTKTAVYTEGGILIDPENRLESRRGSYNTNTKEFTFQQNVKVTTADYNITAENMRYNTQSKIVYFLGPTVIKGQRGDLYAEQGNYNTLTKVSNFGKNAYILTPEYRLGGDELYYDQNTGYGIARKNVSLRSLKDDVTIRGQVGRYWRDRGVAKVSGSPVMETIMKNDTLYLSADSLISKEAQGPGTKSMLFAYNNVKIFKPDLQGKCDSLSFNRTDSVMHMNVKPVLWSENNQLVADTIHIYLRNKTIDRMYMYSNAFMASEDTLKNYNQVKGRNMVAFFTDGDLKRVNVNGNGESIYFALEGDTTLTGMNKAICSNMVLKFAENKLDRISFLVNPDASFIPPHELNDTEKQLEGFTWYQELRPSKPQIFAPRAAVAPKKASGNQKKTKKQTKAQQKKREMPAKRQTNPRQGRGLQKQ</sequence>
<keyword evidence="1" id="KW-0998">Cell outer membrane</keyword>
<feature type="compositionally biased region" description="Polar residues" evidence="2">
    <location>
        <begin position="48"/>
        <end position="58"/>
    </location>
</feature>
<feature type="domain" description="Organic solvent tolerance-like N-terminal" evidence="4">
    <location>
        <begin position="61"/>
        <end position="216"/>
    </location>
</feature>
<comment type="caution">
    <text evidence="5">The sequence shown here is derived from an EMBL/GenBank/DDBJ whole genome shotgun (WGS) entry which is preliminary data.</text>
</comment>
<organism evidence="5 6">
    <name type="scientific">Pontibacter populi</name>
    <dbReference type="NCBI Taxonomy" id="890055"/>
    <lineage>
        <taxon>Bacteria</taxon>
        <taxon>Pseudomonadati</taxon>
        <taxon>Bacteroidota</taxon>
        <taxon>Cytophagia</taxon>
        <taxon>Cytophagales</taxon>
        <taxon>Hymenobacteraceae</taxon>
        <taxon>Pontibacter</taxon>
    </lineage>
</organism>
<evidence type="ECO:0000313" key="5">
    <source>
        <dbReference type="EMBL" id="MER2996417.1"/>
    </source>
</evidence>
<evidence type="ECO:0000259" key="4">
    <source>
        <dbReference type="Pfam" id="PF13100"/>
    </source>
</evidence>
<feature type="chain" id="PRO_5045178142" evidence="3">
    <location>
        <begin position="22"/>
        <end position="583"/>
    </location>
</feature>
<feature type="region of interest" description="Disordered" evidence="2">
    <location>
        <begin position="534"/>
        <end position="583"/>
    </location>
</feature>
<evidence type="ECO:0000313" key="6">
    <source>
        <dbReference type="Proteomes" id="UP001476807"/>
    </source>
</evidence>
<dbReference type="Gene3D" id="2.60.450.10">
    <property type="entry name" value="Lipopolysaccharide (LPS) transport protein A like domain"/>
    <property type="match status" value="2"/>
</dbReference>
<name>A0ABV1RQT4_9BACT</name>
<keyword evidence="6" id="KW-1185">Reference proteome</keyword>
<dbReference type="RefSeq" id="WP_350410723.1">
    <property type="nucleotide sequence ID" value="NZ_JBEOKT010000002.1"/>
</dbReference>
<proteinExistence type="predicted"/>
<dbReference type="InterPro" id="IPR050218">
    <property type="entry name" value="LptD"/>
</dbReference>
<evidence type="ECO:0000256" key="2">
    <source>
        <dbReference type="SAM" id="MobiDB-lite"/>
    </source>
</evidence>
<gene>
    <name evidence="5" type="ORF">ABS362_02605</name>
</gene>
<dbReference type="InterPro" id="IPR005653">
    <property type="entry name" value="OstA-like_N"/>
</dbReference>
<protein>
    <submittedName>
        <fullName evidence="5">OstA-like protein</fullName>
    </submittedName>
</protein>
<dbReference type="EMBL" id="JBEOKT010000002">
    <property type="protein sequence ID" value="MER2996417.1"/>
    <property type="molecule type" value="Genomic_DNA"/>
</dbReference>